<sequence>MQAMHTPAEHCFADTLDRPLVIFKMQDQIPDWELGVHHHLKNQFVVCLTGLVTLETAQGIWILPPNSALWIPAFTAHEVKSYGYSSGYVLFMDPRLDIEIPDDFQMYQTTAFLKAMLLRAEMIPHEYHLPQEQRLMRCLMDEILGAPKQSFYLPMPQDPRLKKITDAMLRHPEQNYALAEWAQLCCMSERSMTRAFHAATRLSINQWRKKLHVILALQWLSEGDTVQRIAHRLSYDSDTSFIMMFKKMMLMSPKRYMKFHQQHPDAKHEQQQGSSLSA</sequence>
<keyword evidence="5" id="KW-0238">DNA-binding</keyword>
<dbReference type="InterPro" id="IPR018060">
    <property type="entry name" value="HTH_AraC"/>
</dbReference>
<evidence type="ECO:0000313" key="6">
    <source>
        <dbReference type="Proteomes" id="UP000294963"/>
    </source>
</evidence>
<dbReference type="Pfam" id="PF12833">
    <property type="entry name" value="HTH_18"/>
    <property type="match status" value="1"/>
</dbReference>
<dbReference type="AlphaFoldDB" id="A0A4R1XYS4"/>
<name>A0A4R1XYS4_ACICA</name>
<keyword evidence="2" id="KW-0804">Transcription</keyword>
<gene>
    <name evidence="5" type="ORF">EC844_107105</name>
</gene>
<dbReference type="PANTHER" id="PTHR11019">
    <property type="entry name" value="HTH-TYPE TRANSCRIPTIONAL REGULATOR NIMR"/>
    <property type="match status" value="1"/>
</dbReference>
<dbReference type="Proteomes" id="UP000294963">
    <property type="component" value="Unassembled WGS sequence"/>
</dbReference>
<evidence type="ECO:0000256" key="1">
    <source>
        <dbReference type="ARBA" id="ARBA00023015"/>
    </source>
</evidence>
<comment type="caution">
    <text evidence="5">The sequence shown here is derived from an EMBL/GenBank/DDBJ whole genome shotgun (WGS) entry which is preliminary data.</text>
</comment>
<dbReference type="Gene3D" id="1.10.10.60">
    <property type="entry name" value="Homeodomain-like"/>
    <property type="match status" value="1"/>
</dbReference>
<dbReference type="EMBL" id="SLVJ01000007">
    <property type="protein sequence ID" value="TCM67810.1"/>
    <property type="molecule type" value="Genomic_DNA"/>
</dbReference>
<evidence type="ECO:0000259" key="4">
    <source>
        <dbReference type="PROSITE" id="PS01124"/>
    </source>
</evidence>
<dbReference type="GO" id="GO:0043565">
    <property type="term" value="F:sequence-specific DNA binding"/>
    <property type="evidence" value="ECO:0007669"/>
    <property type="project" value="InterPro"/>
</dbReference>
<evidence type="ECO:0000313" key="5">
    <source>
        <dbReference type="EMBL" id="TCM67810.1"/>
    </source>
</evidence>
<dbReference type="PROSITE" id="PS01124">
    <property type="entry name" value="HTH_ARAC_FAMILY_2"/>
    <property type="match status" value="1"/>
</dbReference>
<dbReference type="SMART" id="SM00342">
    <property type="entry name" value="HTH_ARAC"/>
    <property type="match status" value="1"/>
</dbReference>
<dbReference type="InterPro" id="IPR009057">
    <property type="entry name" value="Homeodomain-like_sf"/>
</dbReference>
<evidence type="ECO:0000256" key="2">
    <source>
        <dbReference type="ARBA" id="ARBA00023163"/>
    </source>
</evidence>
<feature type="region of interest" description="Disordered" evidence="3">
    <location>
        <begin position="259"/>
        <end position="278"/>
    </location>
</feature>
<dbReference type="GO" id="GO:0003700">
    <property type="term" value="F:DNA-binding transcription factor activity"/>
    <property type="evidence" value="ECO:0007669"/>
    <property type="project" value="InterPro"/>
</dbReference>
<dbReference type="PANTHER" id="PTHR11019:SF199">
    <property type="entry name" value="HTH-TYPE TRANSCRIPTIONAL REGULATOR NIMR"/>
    <property type="match status" value="1"/>
</dbReference>
<protein>
    <submittedName>
        <fullName evidence="5">AraC-like DNA-binding protein</fullName>
    </submittedName>
</protein>
<dbReference type="CDD" id="cd06124">
    <property type="entry name" value="cupin_NimR-like_N"/>
    <property type="match status" value="1"/>
</dbReference>
<dbReference type="SUPFAM" id="SSF46689">
    <property type="entry name" value="Homeodomain-like"/>
    <property type="match status" value="1"/>
</dbReference>
<keyword evidence="6" id="KW-1185">Reference proteome</keyword>
<evidence type="ECO:0000256" key="3">
    <source>
        <dbReference type="SAM" id="MobiDB-lite"/>
    </source>
</evidence>
<reference evidence="5 6" key="1">
    <citation type="submission" date="2019-03" db="EMBL/GenBank/DDBJ databases">
        <title>Genomic analyses of the natural microbiome of Caenorhabditis elegans.</title>
        <authorList>
            <person name="Samuel B."/>
        </authorList>
    </citation>
    <scope>NUCLEOTIDE SEQUENCE [LARGE SCALE GENOMIC DNA]</scope>
    <source>
        <strain evidence="5 6">JUb89</strain>
    </source>
</reference>
<dbReference type="InterPro" id="IPR011051">
    <property type="entry name" value="RmlC_Cupin_sf"/>
</dbReference>
<organism evidence="5 6">
    <name type="scientific">Acinetobacter calcoaceticus</name>
    <dbReference type="NCBI Taxonomy" id="471"/>
    <lineage>
        <taxon>Bacteria</taxon>
        <taxon>Pseudomonadati</taxon>
        <taxon>Pseudomonadota</taxon>
        <taxon>Gammaproteobacteria</taxon>
        <taxon>Moraxellales</taxon>
        <taxon>Moraxellaceae</taxon>
        <taxon>Acinetobacter</taxon>
        <taxon>Acinetobacter calcoaceticus/baumannii complex</taxon>
    </lineage>
</organism>
<keyword evidence="1" id="KW-0805">Transcription regulation</keyword>
<accession>A0A4R1XYS4</accession>
<proteinExistence type="predicted"/>
<dbReference type="SUPFAM" id="SSF51182">
    <property type="entry name" value="RmlC-like cupins"/>
    <property type="match status" value="1"/>
</dbReference>
<feature type="domain" description="HTH araC/xylS-type" evidence="4">
    <location>
        <begin position="162"/>
        <end position="259"/>
    </location>
</feature>